<dbReference type="PANTHER" id="PTHR42760">
    <property type="entry name" value="SHORT-CHAIN DEHYDROGENASES/REDUCTASES FAMILY MEMBER"/>
    <property type="match status" value="1"/>
</dbReference>
<dbReference type="PRINTS" id="PR00080">
    <property type="entry name" value="SDRFAMILY"/>
</dbReference>
<dbReference type="SUPFAM" id="SSF51735">
    <property type="entry name" value="NAD(P)-binding Rossmann-fold domains"/>
    <property type="match status" value="1"/>
</dbReference>
<gene>
    <name evidence="3" type="ORF">FB388_7673</name>
</gene>
<dbReference type="Proteomes" id="UP000319818">
    <property type="component" value="Unassembled WGS sequence"/>
</dbReference>
<keyword evidence="2" id="KW-0560">Oxidoreductase</keyword>
<dbReference type="OrthoDB" id="3208554at2"/>
<sequence length="263" mass="27257">MDLQLTGKTAVVTGGSKGIGLAVVRTLIDEGMRVVTGSRTITPGLKETGAVPLTVDLTTAEGPAELIDGALHELGAIDLLVNNVGVGDTDDFAKGALLNLLELPDDAWEHTFDLHFYSALRVSRAALPSLVERRGTIINVSSVGARALAAGPADYNVSKAALSALTKVIAEQFGPRGVRAITVSPGPVSTGVWVDPDGFVARLAEAQGVSHESFVEQAMSGLGVTTGRMSTPEEVARLIAFLASPNNITGNEYLVDGGMIKNA</sequence>
<comment type="caution">
    <text evidence="3">The sequence shown here is derived from an EMBL/GenBank/DDBJ whole genome shotgun (WGS) entry which is preliminary data.</text>
</comment>
<reference evidence="3 4" key="1">
    <citation type="submission" date="2019-06" db="EMBL/GenBank/DDBJ databases">
        <title>Sequencing the genomes of 1000 actinobacteria strains.</title>
        <authorList>
            <person name="Klenk H.-P."/>
        </authorList>
    </citation>
    <scope>NUCLEOTIDE SEQUENCE [LARGE SCALE GENOMIC DNA]</scope>
    <source>
        <strain evidence="3 4">DSM 45511</strain>
    </source>
</reference>
<dbReference type="InterPro" id="IPR036291">
    <property type="entry name" value="NAD(P)-bd_dom_sf"/>
</dbReference>
<proteinExistence type="inferred from homology"/>
<dbReference type="Pfam" id="PF13561">
    <property type="entry name" value="adh_short_C2"/>
    <property type="match status" value="1"/>
</dbReference>
<dbReference type="RefSeq" id="WP_142107455.1">
    <property type="nucleotide sequence ID" value="NZ_VFPH01000003.1"/>
</dbReference>
<dbReference type="PRINTS" id="PR00081">
    <property type="entry name" value="GDHRDH"/>
</dbReference>
<evidence type="ECO:0000256" key="1">
    <source>
        <dbReference type="ARBA" id="ARBA00006484"/>
    </source>
</evidence>
<evidence type="ECO:0000313" key="3">
    <source>
        <dbReference type="EMBL" id="TQM36216.1"/>
    </source>
</evidence>
<name>A0A543FQW4_9PSEU</name>
<dbReference type="GO" id="GO:0016616">
    <property type="term" value="F:oxidoreductase activity, acting on the CH-OH group of donors, NAD or NADP as acceptor"/>
    <property type="evidence" value="ECO:0007669"/>
    <property type="project" value="TreeGrafter"/>
</dbReference>
<evidence type="ECO:0000313" key="4">
    <source>
        <dbReference type="Proteomes" id="UP000319818"/>
    </source>
</evidence>
<dbReference type="FunFam" id="3.40.50.720:FF:000084">
    <property type="entry name" value="Short-chain dehydrogenase reductase"/>
    <property type="match status" value="1"/>
</dbReference>
<dbReference type="Gene3D" id="3.40.50.720">
    <property type="entry name" value="NAD(P)-binding Rossmann-like Domain"/>
    <property type="match status" value="1"/>
</dbReference>
<dbReference type="AlphaFoldDB" id="A0A543FQW4"/>
<keyword evidence="4" id="KW-1185">Reference proteome</keyword>
<evidence type="ECO:0000256" key="2">
    <source>
        <dbReference type="ARBA" id="ARBA00023002"/>
    </source>
</evidence>
<protein>
    <submittedName>
        <fullName evidence="3">NAD(P)-dependent dehydrogenase (Short-subunit alcohol dehydrogenase family)</fullName>
    </submittedName>
</protein>
<dbReference type="PANTHER" id="PTHR42760:SF135">
    <property type="entry name" value="BLL7886 PROTEIN"/>
    <property type="match status" value="1"/>
</dbReference>
<dbReference type="EMBL" id="VFPH01000003">
    <property type="protein sequence ID" value="TQM36216.1"/>
    <property type="molecule type" value="Genomic_DNA"/>
</dbReference>
<accession>A0A543FQW4</accession>
<dbReference type="InterPro" id="IPR002347">
    <property type="entry name" value="SDR_fam"/>
</dbReference>
<organism evidence="3 4">
    <name type="scientific">Pseudonocardia cypriaca</name>
    <dbReference type="NCBI Taxonomy" id="882449"/>
    <lineage>
        <taxon>Bacteria</taxon>
        <taxon>Bacillati</taxon>
        <taxon>Actinomycetota</taxon>
        <taxon>Actinomycetes</taxon>
        <taxon>Pseudonocardiales</taxon>
        <taxon>Pseudonocardiaceae</taxon>
        <taxon>Pseudonocardia</taxon>
    </lineage>
</organism>
<comment type="similarity">
    <text evidence="1">Belongs to the short-chain dehydrogenases/reductases (SDR) family.</text>
</comment>
<dbReference type="GO" id="GO:0030497">
    <property type="term" value="P:fatty acid elongation"/>
    <property type="evidence" value="ECO:0007669"/>
    <property type="project" value="TreeGrafter"/>
</dbReference>